<dbReference type="SMART" id="SM00961">
    <property type="entry name" value="RuBisCO_small"/>
    <property type="match status" value="1"/>
</dbReference>
<comment type="miscellaneous">
    <text evidence="9">The basic functional RuBisCO is composed of a large chain homodimer in a 'head-to-tail' conformation. In form I RuBisCO this homodimer is arranged in a barrel-like tetramer with the small subunits forming a tetrameric 'cap' on each end of the 'barrel'.</text>
</comment>
<keyword evidence="5 9" id="KW-0601">Photorespiration</keyword>
<protein>
    <recommendedName>
        <fullName evidence="9">Ribulose bisphosphate carboxylase small subunit, chloroplastic</fullName>
        <shortName evidence="9">RuBisCO small subunit</shortName>
    </recommendedName>
</protein>
<evidence type="ECO:0000256" key="3">
    <source>
        <dbReference type="ARBA" id="ARBA00022567"/>
    </source>
</evidence>
<dbReference type="InterPro" id="IPR036385">
    <property type="entry name" value="RuBisCO_ssu_sf"/>
</dbReference>
<name>A0A699Y6H1_HAELA</name>
<dbReference type="Proteomes" id="UP000485058">
    <property type="component" value="Unassembled WGS sequence"/>
</dbReference>
<dbReference type="FunFam" id="3.30.190.10:FF:000001">
    <property type="entry name" value="Ribulose bisphosphate carboxylase small chain, chloroplastic"/>
    <property type="match status" value="1"/>
</dbReference>
<dbReference type="InterPro" id="IPR024681">
    <property type="entry name" value="RuBisCO_ssu"/>
</dbReference>
<dbReference type="Pfam" id="PF00101">
    <property type="entry name" value="RuBisCO_small"/>
    <property type="match status" value="1"/>
</dbReference>
<evidence type="ECO:0000256" key="8">
    <source>
        <dbReference type="ARBA" id="ARBA00055447"/>
    </source>
</evidence>
<evidence type="ECO:0000256" key="2">
    <source>
        <dbReference type="ARBA" id="ARBA00022531"/>
    </source>
</evidence>
<dbReference type="PRINTS" id="PR00152">
    <property type="entry name" value="RUBISCOSMALL"/>
</dbReference>
<sequence length="187" mass="20615">MATIAARSTSSAVSCGRPARNSVQVRAALKPSVKAAPAVSTAGANQMMVWQPINNKQYETFSYLPPLTSDQIARQVDYVVGNGWIPCLEFADASQAYVSNASTVRFGSVSACYYDNRYWTLWKLPMFGCTDPSAVLTEISRASKAFPQAYIRMVAFDNVRQVQIMSFLVQRPRAATDYCELSKRSVA</sequence>
<comment type="function">
    <text evidence="8 9 10">RuBisCO catalyzes two reactions: the carboxylation of D-ribulose 1,5-bisphosphate, the primary event in carbon dioxide fixation, as well as the oxidative fragmentation of the pentose substrate. Both reactions occur simultaneously and in competition at the same active site. Although the small subunit is not catalytic it is essential for maximal activity.</text>
</comment>
<comment type="caution">
    <text evidence="12">The sequence shown here is derived from an EMBL/GenBank/DDBJ whole genome shotgun (WGS) entry which is preliminary data.</text>
</comment>
<dbReference type="HAMAP" id="MF_00859">
    <property type="entry name" value="RuBisCO_S_bact"/>
    <property type="match status" value="1"/>
</dbReference>
<evidence type="ECO:0000256" key="10">
    <source>
        <dbReference type="RuleBase" id="RU003627"/>
    </source>
</evidence>
<dbReference type="CDD" id="cd03527">
    <property type="entry name" value="RuBisCO_small"/>
    <property type="match status" value="1"/>
</dbReference>
<dbReference type="GO" id="GO:0009507">
    <property type="term" value="C:chloroplast"/>
    <property type="evidence" value="ECO:0007669"/>
    <property type="project" value="UniProtKB-SubCell"/>
</dbReference>
<dbReference type="AlphaFoldDB" id="A0A699Y6H1"/>
<comment type="subcellular location">
    <subcellularLocation>
        <location evidence="9">Plastid</location>
        <location evidence="9">Chloroplast</location>
    </subcellularLocation>
</comment>
<evidence type="ECO:0000259" key="11">
    <source>
        <dbReference type="SMART" id="SM00961"/>
    </source>
</evidence>
<gene>
    <name evidence="9" type="primary">RBCS</name>
    <name evidence="12" type="ORF">HaLaN_00247</name>
</gene>
<dbReference type="GO" id="GO:0009853">
    <property type="term" value="P:photorespiration"/>
    <property type="evidence" value="ECO:0007669"/>
    <property type="project" value="UniProtKB-UniRule"/>
</dbReference>
<keyword evidence="6 9" id="KW-0120">Carbon dioxide fixation</keyword>
<dbReference type="EMBL" id="BLLF01000007">
    <property type="protein sequence ID" value="GFH05737.1"/>
    <property type="molecule type" value="Genomic_DNA"/>
</dbReference>
<proteinExistence type="inferred from homology"/>
<feature type="domain" description="Ribulose bisphosphate carboxylase small subunit" evidence="11">
    <location>
        <begin position="57"/>
        <end position="172"/>
    </location>
</feature>
<keyword evidence="2 9" id="KW-0602">Photosynthesis</keyword>
<evidence type="ECO:0000256" key="9">
    <source>
        <dbReference type="HAMAP-Rule" id="MF_00860"/>
    </source>
</evidence>
<evidence type="ECO:0000256" key="4">
    <source>
        <dbReference type="ARBA" id="ARBA00022640"/>
    </source>
</evidence>
<evidence type="ECO:0000313" key="12">
    <source>
        <dbReference type="EMBL" id="GFH05737.1"/>
    </source>
</evidence>
<evidence type="ECO:0000256" key="1">
    <source>
        <dbReference type="ARBA" id="ARBA00022528"/>
    </source>
</evidence>
<comment type="subunit">
    <text evidence="7 9 10">Heterohexadecamer of 8 large and 8 small subunits.</text>
</comment>
<reference evidence="12 13" key="1">
    <citation type="submission" date="2020-02" db="EMBL/GenBank/DDBJ databases">
        <title>Draft genome sequence of Haematococcus lacustris strain NIES-144.</title>
        <authorList>
            <person name="Morimoto D."/>
            <person name="Nakagawa S."/>
            <person name="Yoshida T."/>
            <person name="Sawayama S."/>
        </authorList>
    </citation>
    <scope>NUCLEOTIDE SEQUENCE [LARGE SCALE GENOMIC DNA]</scope>
    <source>
        <strain evidence="12 13">NIES-144</strain>
    </source>
</reference>
<keyword evidence="13" id="KW-1185">Reference proteome</keyword>
<evidence type="ECO:0000256" key="5">
    <source>
        <dbReference type="ARBA" id="ARBA00023238"/>
    </source>
</evidence>
<evidence type="ECO:0000256" key="7">
    <source>
        <dbReference type="ARBA" id="ARBA00038826"/>
    </source>
</evidence>
<dbReference type="Gene3D" id="3.30.190.10">
    <property type="entry name" value="Ribulose bisphosphate carboxylase, small subunit"/>
    <property type="match status" value="1"/>
</dbReference>
<dbReference type="PANTHER" id="PTHR31262:SF0">
    <property type="entry name" value="RIBULOSE BISPHOSPHATE CARBOXYLASE SMALL SUBUNIT, CHLOROPLASTIC 1"/>
    <property type="match status" value="1"/>
</dbReference>
<dbReference type="GO" id="GO:0016984">
    <property type="term" value="F:ribulose-bisphosphate carboxylase activity"/>
    <property type="evidence" value="ECO:0007669"/>
    <property type="project" value="UniProtKB-UniRule"/>
</dbReference>
<dbReference type="GO" id="GO:0019253">
    <property type="term" value="P:reductive pentose-phosphate cycle"/>
    <property type="evidence" value="ECO:0007669"/>
    <property type="project" value="UniProtKB-UniRule"/>
</dbReference>
<keyword evidence="3 9" id="KW-0113">Calvin cycle</keyword>
<dbReference type="PANTHER" id="PTHR31262">
    <property type="entry name" value="RIBULOSE BISPHOSPHATE CARBOXYLASE SMALL CHAIN 1, CHLOROPLASTIC"/>
    <property type="match status" value="1"/>
</dbReference>
<comment type="similarity">
    <text evidence="9 10">Belongs to the RuBisCO small chain family.</text>
</comment>
<evidence type="ECO:0000313" key="13">
    <source>
        <dbReference type="Proteomes" id="UP000485058"/>
    </source>
</evidence>
<keyword evidence="1 9" id="KW-0150">Chloroplast</keyword>
<dbReference type="InterPro" id="IPR000894">
    <property type="entry name" value="RuBisCO_ssu_dom"/>
</dbReference>
<dbReference type="SUPFAM" id="SSF55239">
    <property type="entry name" value="RuBisCO, small subunit"/>
    <property type="match status" value="1"/>
</dbReference>
<accession>A0A699Y6H1</accession>
<keyword evidence="4 9" id="KW-0934">Plastid</keyword>
<evidence type="ECO:0000256" key="6">
    <source>
        <dbReference type="ARBA" id="ARBA00023300"/>
    </source>
</evidence>
<organism evidence="12 13">
    <name type="scientific">Haematococcus lacustris</name>
    <name type="common">Green alga</name>
    <name type="synonym">Haematococcus pluvialis</name>
    <dbReference type="NCBI Taxonomy" id="44745"/>
    <lineage>
        <taxon>Eukaryota</taxon>
        <taxon>Viridiplantae</taxon>
        <taxon>Chlorophyta</taxon>
        <taxon>core chlorophytes</taxon>
        <taxon>Chlorophyceae</taxon>
        <taxon>CS clade</taxon>
        <taxon>Chlamydomonadales</taxon>
        <taxon>Haematococcaceae</taxon>
        <taxon>Haematococcus</taxon>
    </lineage>
</organism>